<dbReference type="Gene3D" id="1.10.10.10">
    <property type="entry name" value="Winged helix-like DNA-binding domain superfamily/Winged helix DNA-binding domain"/>
    <property type="match status" value="1"/>
</dbReference>
<gene>
    <name evidence="1" type="ORF">BAY60_19095</name>
</gene>
<dbReference type="Proteomes" id="UP000249915">
    <property type="component" value="Unassembled WGS sequence"/>
</dbReference>
<proteinExistence type="predicted"/>
<dbReference type="InterPro" id="IPR036388">
    <property type="entry name" value="WH-like_DNA-bd_sf"/>
</dbReference>
<name>A0A2V4ATN5_9PSEU</name>
<keyword evidence="2" id="KW-1185">Reference proteome</keyword>
<dbReference type="OrthoDB" id="3460651at2"/>
<dbReference type="InterPro" id="IPR036390">
    <property type="entry name" value="WH_DNA-bd_sf"/>
</dbReference>
<dbReference type="Pfam" id="PF12840">
    <property type="entry name" value="HTH_20"/>
    <property type="match status" value="1"/>
</dbReference>
<protein>
    <submittedName>
        <fullName evidence="1">Transcriptional regulator</fullName>
    </submittedName>
</protein>
<organism evidence="1 2">
    <name type="scientific">Prauserella muralis</name>
    <dbReference type="NCBI Taxonomy" id="588067"/>
    <lineage>
        <taxon>Bacteria</taxon>
        <taxon>Bacillati</taxon>
        <taxon>Actinomycetota</taxon>
        <taxon>Actinomycetes</taxon>
        <taxon>Pseudonocardiales</taxon>
        <taxon>Pseudonocardiaceae</taxon>
        <taxon>Prauserella</taxon>
    </lineage>
</organism>
<dbReference type="InterPro" id="IPR051011">
    <property type="entry name" value="Metal_resp_trans_reg"/>
</dbReference>
<accession>A0A2V4ATN5</accession>
<dbReference type="EMBL" id="MASW01000004">
    <property type="protein sequence ID" value="PXY24623.1"/>
    <property type="molecule type" value="Genomic_DNA"/>
</dbReference>
<evidence type="ECO:0000313" key="2">
    <source>
        <dbReference type="Proteomes" id="UP000249915"/>
    </source>
</evidence>
<reference evidence="1 2" key="1">
    <citation type="submission" date="2016-07" db="EMBL/GenBank/DDBJ databases">
        <title>Draft genome sequence of Prauserella muralis DSM 45305, isolated from a mould-covered wall in an indoor environment.</title>
        <authorList>
            <person name="Ruckert C."/>
            <person name="Albersmeier A."/>
            <person name="Jiang C.-L."/>
            <person name="Jiang Y."/>
            <person name="Kalinowski J."/>
            <person name="Schneider O."/>
            <person name="Winkler A."/>
            <person name="Zotchev S.B."/>
        </authorList>
    </citation>
    <scope>NUCLEOTIDE SEQUENCE [LARGE SCALE GENOMIC DNA]</scope>
    <source>
        <strain evidence="1 2">DSM 45305</strain>
    </source>
</reference>
<dbReference type="SUPFAM" id="SSF46785">
    <property type="entry name" value="Winged helix' DNA-binding domain"/>
    <property type="match status" value="1"/>
</dbReference>
<sequence>MDRKFVEFRLAPDDISALRFGVSPGHELCHAVRALQTPGAHPLQWGWIHAVRDAVPSGAFDLLCVLIGRDGYFPDFLTASPAWDMTADDEVARLREAPLGPMRVDLGKMVERSAGARREALRRMRERPRSARAMIADAWREFWDAALAPHWPQLDRLLRSDIAVRSRRMTSSGIAAMVGTLHDSVDWRGDAVRVRTRLHEEIVDCAGSGLVLVPSVLARRCSVLTERPAQPTLFYPAHGVTETWSRDDGAGEAAIAVVLGAGRARLLHVLSEPLSTSEAAAAAALTVSTASEHLTALRRARLVDRRRDGARVLHWRSPLGEALLAANA</sequence>
<dbReference type="AlphaFoldDB" id="A0A2V4ATN5"/>
<dbReference type="PANTHER" id="PTHR43132:SF8">
    <property type="entry name" value="HTH-TYPE TRANSCRIPTIONAL REGULATOR KMTR"/>
    <property type="match status" value="1"/>
</dbReference>
<dbReference type="RefSeq" id="WP_112282607.1">
    <property type="nucleotide sequence ID" value="NZ_MASW01000004.1"/>
</dbReference>
<evidence type="ECO:0000313" key="1">
    <source>
        <dbReference type="EMBL" id="PXY24623.1"/>
    </source>
</evidence>
<comment type="caution">
    <text evidence="1">The sequence shown here is derived from an EMBL/GenBank/DDBJ whole genome shotgun (WGS) entry which is preliminary data.</text>
</comment>
<dbReference type="PANTHER" id="PTHR43132">
    <property type="entry name" value="ARSENICAL RESISTANCE OPERON REPRESSOR ARSR-RELATED"/>
    <property type="match status" value="1"/>
</dbReference>